<name>A0AB38UTC2_9MYCO</name>
<dbReference type="Proteomes" id="UP000279331">
    <property type="component" value="Unassembled WGS sequence"/>
</dbReference>
<dbReference type="EMBL" id="UPHL01000066">
    <property type="protein sequence ID" value="VAZ83844.1"/>
    <property type="molecule type" value="Genomic_DNA"/>
</dbReference>
<organism evidence="1 2">
    <name type="scientific">Mycobacterium persicum</name>
    <dbReference type="NCBI Taxonomy" id="1487726"/>
    <lineage>
        <taxon>Bacteria</taxon>
        <taxon>Bacillati</taxon>
        <taxon>Actinomycetota</taxon>
        <taxon>Actinomycetes</taxon>
        <taxon>Mycobacteriales</taxon>
        <taxon>Mycobacteriaceae</taxon>
        <taxon>Mycobacterium</taxon>
    </lineage>
</organism>
<evidence type="ECO:0000313" key="1">
    <source>
        <dbReference type="EMBL" id="VAZ83844.1"/>
    </source>
</evidence>
<gene>
    <name evidence="1" type="ORF">LAUMK42_02663</name>
</gene>
<sequence>MMPCHREFCWLVTCPRPDKTLRPGGDRFGTTRYARWVALKSYRVVPGQEAIVRLSAFGAHVDAFLMRHEVRVAEPLVDPFRLGLRGVREHLGEAFGVDQMPAVFRRRGAVTVDDNRCGTVTLVVKNFFETNAIAGLRADFVRQPTVHAYRSLLDFAATIHRADTERAWALDHPRELARGVLVRLSLSEGDVDAAWEAADRYGPGWAWQELATQGAEARQVAAADL</sequence>
<reference evidence="1 2" key="1">
    <citation type="submission" date="2018-09" db="EMBL/GenBank/DDBJ databases">
        <authorList>
            <person name="Tagini F."/>
        </authorList>
    </citation>
    <scope>NUCLEOTIDE SEQUENCE [LARGE SCALE GENOMIC DNA]</scope>
    <source>
        <strain evidence="1 2">MK42</strain>
    </source>
</reference>
<accession>A0AB38UTC2</accession>
<dbReference type="AlphaFoldDB" id="A0AB38UTC2"/>
<comment type="caution">
    <text evidence="1">The sequence shown here is derived from an EMBL/GenBank/DDBJ whole genome shotgun (WGS) entry which is preliminary data.</text>
</comment>
<evidence type="ECO:0008006" key="3">
    <source>
        <dbReference type="Google" id="ProtNLM"/>
    </source>
</evidence>
<evidence type="ECO:0000313" key="2">
    <source>
        <dbReference type="Proteomes" id="UP000279331"/>
    </source>
</evidence>
<proteinExistence type="predicted"/>
<protein>
    <recommendedName>
        <fullName evidence="3">Aminoglycoside phosphotransferase domain-containing protein</fullName>
    </recommendedName>
</protein>